<feature type="domain" description="Capsule synthesis protein CapA" evidence="3">
    <location>
        <begin position="63"/>
        <end position="308"/>
    </location>
</feature>
<dbReference type="SMART" id="SM00854">
    <property type="entry name" value="PGA_cap"/>
    <property type="match status" value="1"/>
</dbReference>
<dbReference type="SUPFAM" id="SSF56300">
    <property type="entry name" value="Metallo-dependent phosphatases"/>
    <property type="match status" value="1"/>
</dbReference>
<keyword evidence="5" id="KW-1185">Reference proteome</keyword>
<dbReference type="InterPro" id="IPR029052">
    <property type="entry name" value="Metallo-depent_PP-like"/>
</dbReference>
<dbReference type="EMBL" id="CP007739">
    <property type="protein sequence ID" value="AIE59936.1"/>
    <property type="molecule type" value="Genomic_DNA"/>
</dbReference>
<reference evidence="4 5" key="1">
    <citation type="journal article" date="2015" name="BMC Genomics">
        <title>Transcriptome analysis of thermophilic methylotrophic Bacillus methanolicus MGA3 using RNA-sequencing provides detailed insights into its previously uncharted transcriptional landscape.</title>
        <authorList>
            <person name="Irla M."/>
            <person name="Neshat A."/>
            <person name="Brautaset T."/>
            <person name="Ruckert C."/>
            <person name="Kalinowski J."/>
            <person name="Wendisch V.F."/>
        </authorList>
    </citation>
    <scope>NUCLEOTIDE SEQUENCE [LARGE SCALE GENOMIC DNA]</scope>
    <source>
        <strain evidence="5">MGA3 / ATCC 53907</strain>
    </source>
</reference>
<comment type="similarity">
    <text evidence="1">Belongs to the CapA family.</text>
</comment>
<dbReference type="InterPro" id="IPR052169">
    <property type="entry name" value="CW_Biosynth-Accessory"/>
</dbReference>
<evidence type="ECO:0000259" key="3">
    <source>
        <dbReference type="SMART" id="SM00854"/>
    </source>
</evidence>
<evidence type="ECO:0000256" key="1">
    <source>
        <dbReference type="ARBA" id="ARBA00005662"/>
    </source>
</evidence>
<keyword evidence="2" id="KW-1133">Transmembrane helix</keyword>
<dbReference type="KEGG" id="bmet:BMMGA3_07630"/>
<dbReference type="InterPro" id="IPR019079">
    <property type="entry name" value="Capsule_synth_CapA"/>
</dbReference>
<dbReference type="Proteomes" id="UP000027602">
    <property type="component" value="Chromosome"/>
</dbReference>
<dbReference type="PANTHER" id="PTHR33393:SF12">
    <property type="entry name" value="CAPSULE BIOSYNTHESIS PROTEIN CAPA"/>
    <property type="match status" value="1"/>
</dbReference>
<dbReference type="PANTHER" id="PTHR33393">
    <property type="entry name" value="POLYGLUTAMINE SYNTHESIS ACCESSORY PROTEIN RV0574C-RELATED"/>
    <property type="match status" value="1"/>
</dbReference>
<sequence length="379" mass="42636">MKKKKFLVYGCMLCAFLLLSSILLLINMHFEEKAKANNVQYVAKMHAARTSVPVEKKLVEKATLAAIGDILIHDWLYEDAKTQNGYDFKPMLKQVKPLLLKPDLLLANQETVLGGTELGLSSYPMFNSPQEVGDAFIDAGVDIVSTANNHSLDKGEKGILAAINYYHKKGLPYVGSFKDQADQQTLRILNANGIRVAYLAYTFGTNGIPIPSGKKYLVNLIDGQKMKNDIQRAKQKADIVVISIHWGNEYQRLPSDKQKRLAQFLSNEGADIIFGHHPHVLEPMDWIQAKDGRKTFVVYSLGNFLSGQIWDYKDIGGIASIDITKYVSPSGTKIELSNPQFIPTFVKSTHRRNYHIVPLQTIGPAKYKEIMNHMTQWLR</sequence>
<dbReference type="OrthoDB" id="9810906at2"/>
<organism evidence="4 5">
    <name type="scientific">Bacillus methanolicus (strain MGA3 / ATCC 53907)</name>
    <dbReference type="NCBI Taxonomy" id="796606"/>
    <lineage>
        <taxon>Bacteria</taxon>
        <taxon>Bacillati</taxon>
        <taxon>Bacillota</taxon>
        <taxon>Bacilli</taxon>
        <taxon>Bacillales</taxon>
        <taxon>Bacillaceae</taxon>
        <taxon>Bacillus</taxon>
    </lineage>
</organism>
<dbReference type="Pfam" id="PF09587">
    <property type="entry name" value="PGA_cap"/>
    <property type="match status" value="1"/>
</dbReference>
<keyword evidence="2" id="KW-0472">Membrane</keyword>
<dbReference type="Gene3D" id="3.60.21.10">
    <property type="match status" value="1"/>
</dbReference>
<gene>
    <name evidence="4" type="ORF">BMMGA3_07630</name>
</gene>
<evidence type="ECO:0000256" key="2">
    <source>
        <dbReference type="SAM" id="Phobius"/>
    </source>
</evidence>
<dbReference type="HOGENOM" id="CLU_038823_0_2_9"/>
<dbReference type="STRING" id="796606.BMMGA3_07630"/>
<dbReference type="RefSeq" id="WP_004433827.1">
    <property type="nucleotide sequence ID" value="NZ_ADWW01000002.1"/>
</dbReference>
<keyword evidence="2" id="KW-0812">Transmembrane</keyword>
<dbReference type="AlphaFoldDB" id="I3E836"/>
<evidence type="ECO:0000313" key="5">
    <source>
        <dbReference type="Proteomes" id="UP000027602"/>
    </source>
</evidence>
<dbReference type="eggNOG" id="COG2843">
    <property type="taxonomic scope" value="Bacteria"/>
</dbReference>
<dbReference type="CDD" id="cd07381">
    <property type="entry name" value="MPP_CapA"/>
    <property type="match status" value="1"/>
</dbReference>
<evidence type="ECO:0000313" key="4">
    <source>
        <dbReference type="EMBL" id="AIE59936.1"/>
    </source>
</evidence>
<accession>I3E836</accession>
<feature type="transmembrane region" description="Helical" evidence="2">
    <location>
        <begin position="6"/>
        <end position="26"/>
    </location>
</feature>
<protein>
    <submittedName>
        <fullName evidence="4">Capsule synthesis protein, CapA</fullName>
    </submittedName>
</protein>
<proteinExistence type="inferred from homology"/>
<name>I3E836_BACMM</name>